<dbReference type="Proteomes" id="UP000000763">
    <property type="component" value="Chromosome 6"/>
</dbReference>
<accession>Q5Z7Q9</accession>
<gene>
    <name evidence="1" type="primary">OSJNBa0021N09.37</name>
</gene>
<reference evidence="2" key="2">
    <citation type="journal article" date="2008" name="Nucleic Acids Res.">
        <title>The rice annotation project database (RAP-DB): 2008 update.</title>
        <authorList>
            <consortium name="The rice annotation project (RAP)"/>
        </authorList>
    </citation>
    <scope>GENOME REANNOTATION</scope>
    <source>
        <strain evidence="2">cv. Nipponbare</strain>
    </source>
</reference>
<dbReference type="EMBL" id="AP004679">
    <property type="protein sequence ID" value="BAD61797.1"/>
    <property type="molecule type" value="Genomic_DNA"/>
</dbReference>
<evidence type="ECO:0000313" key="1">
    <source>
        <dbReference type="EMBL" id="BAD61797.1"/>
    </source>
</evidence>
<organism evidence="1 2">
    <name type="scientific">Oryza sativa subsp. japonica</name>
    <name type="common">Rice</name>
    <dbReference type="NCBI Taxonomy" id="39947"/>
    <lineage>
        <taxon>Eukaryota</taxon>
        <taxon>Viridiplantae</taxon>
        <taxon>Streptophyta</taxon>
        <taxon>Embryophyta</taxon>
        <taxon>Tracheophyta</taxon>
        <taxon>Spermatophyta</taxon>
        <taxon>Magnoliopsida</taxon>
        <taxon>Liliopsida</taxon>
        <taxon>Poales</taxon>
        <taxon>Poaceae</taxon>
        <taxon>BOP clade</taxon>
        <taxon>Oryzoideae</taxon>
        <taxon>Oryzeae</taxon>
        <taxon>Oryzinae</taxon>
        <taxon>Oryza</taxon>
        <taxon>Oryza sativa</taxon>
    </lineage>
</organism>
<evidence type="ECO:0000313" key="2">
    <source>
        <dbReference type="Proteomes" id="UP000000763"/>
    </source>
</evidence>
<sequence length="170" mass="18615">MATSLGRCRASTLPLLDRTLQVKTKSSWTGNGDVFDAMAFLKALSRSGGRLGASVFFNVLCEELQLVVAVPVGKSGTYAGFPSGTEEVAHMLEIKGASSKTMTFEAPGIPKKRHRVASLHPAQNTSKNIKNIQEHINMNIKNILPNHREPSKLLIPIKNTITKYTSRIDR</sequence>
<dbReference type="AlphaFoldDB" id="Q5Z7Q9"/>
<proteinExistence type="predicted"/>
<protein>
    <submittedName>
        <fullName evidence="1">Uncharacterized protein</fullName>
    </submittedName>
</protein>
<name>Q5Z7Q9_ORYSJ</name>
<reference evidence="2" key="1">
    <citation type="journal article" date="2005" name="Nature">
        <title>The map-based sequence of the rice genome.</title>
        <authorList>
            <consortium name="International rice genome sequencing project (IRGSP)"/>
            <person name="Matsumoto T."/>
            <person name="Wu J."/>
            <person name="Kanamori H."/>
            <person name="Katayose Y."/>
            <person name="Fujisawa M."/>
            <person name="Namiki N."/>
            <person name="Mizuno H."/>
            <person name="Yamamoto K."/>
            <person name="Antonio B.A."/>
            <person name="Baba T."/>
            <person name="Sakata K."/>
            <person name="Nagamura Y."/>
            <person name="Aoki H."/>
            <person name="Arikawa K."/>
            <person name="Arita K."/>
            <person name="Bito T."/>
            <person name="Chiden Y."/>
            <person name="Fujitsuka N."/>
            <person name="Fukunaka R."/>
            <person name="Hamada M."/>
            <person name="Harada C."/>
            <person name="Hayashi A."/>
            <person name="Hijishita S."/>
            <person name="Honda M."/>
            <person name="Hosokawa S."/>
            <person name="Ichikawa Y."/>
            <person name="Idonuma A."/>
            <person name="Iijima M."/>
            <person name="Ikeda M."/>
            <person name="Ikeno M."/>
            <person name="Ito K."/>
            <person name="Ito S."/>
            <person name="Ito T."/>
            <person name="Ito Y."/>
            <person name="Ito Y."/>
            <person name="Iwabuchi A."/>
            <person name="Kamiya K."/>
            <person name="Karasawa W."/>
            <person name="Kurita K."/>
            <person name="Katagiri S."/>
            <person name="Kikuta A."/>
            <person name="Kobayashi H."/>
            <person name="Kobayashi N."/>
            <person name="Machita K."/>
            <person name="Maehara T."/>
            <person name="Masukawa M."/>
            <person name="Mizubayashi T."/>
            <person name="Mukai Y."/>
            <person name="Nagasaki H."/>
            <person name="Nagata Y."/>
            <person name="Naito S."/>
            <person name="Nakashima M."/>
            <person name="Nakama Y."/>
            <person name="Nakamichi Y."/>
            <person name="Nakamura M."/>
            <person name="Meguro A."/>
            <person name="Negishi M."/>
            <person name="Ohta I."/>
            <person name="Ohta T."/>
            <person name="Okamoto M."/>
            <person name="Ono N."/>
            <person name="Saji S."/>
            <person name="Sakaguchi M."/>
            <person name="Sakai K."/>
            <person name="Shibata M."/>
            <person name="Shimokawa T."/>
            <person name="Song J."/>
            <person name="Takazaki Y."/>
            <person name="Terasawa K."/>
            <person name="Tsugane M."/>
            <person name="Tsuji K."/>
            <person name="Ueda S."/>
            <person name="Waki K."/>
            <person name="Yamagata H."/>
            <person name="Yamamoto M."/>
            <person name="Yamamoto S."/>
            <person name="Yamane H."/>
            <person name="Yoshiki S."/>
            <person name="Yoshihara R."/>
            <person name="Yukawa K."/>
            <person name="Zhong H."/>
            <person name="Yano M."/>
            <person name="Yuan Q."/>
            <person name="Ouyang S."/>
            <person name="Liu J."/>
            <person name="Jones K.M."/>
            <person name="Gansberger K."/>
            <person name="Moffat K."/>
            <person name="Hill J."/>
            <person name="Bera J."/>
            <person name="Fadrosh D."/>
            <person name="Jin S."/>
            <person name="Johri S."/>
            <person name="Kim M."/>
            <person name="Overton L."/>
            <person name="Reardon M."/>
            <person name="Tsitrin T."/>
            <person name="Vuong H."/>
            <person name="Weaver B."/>
            <person name="Ciecko A."/>
            <person name="Tallon L."/>
            <person name="Jackson J."/>
            <person name="Pai G."/>
            <person name="Aken S.V."/>
            <person name="Utterback T."/>
            <person name="Reidmuller S."/>
            <person name="Feldblyum T."/>
            <person name="Hsiao J."/>
            <person name="Zismann V."/>
            <person name="Iobst S."/>
            <person name="de Vazeille A.R."/>
            <person name="Buell C.R."/>
            <person name="Ying K."/>
            <person name="Li Y."/>
            <person name="Lu T."/>
            <person name="Huang Y."/>
            <person name="Zhao Q."/>
            <person name="Feng Q."/>
            <person name="Zhang L."/>
            <person name="Zhu J."/>
            <person name="Weng Q."/>
            <person name="Mu J."/>
            <person name="Lu Y."/>
            <person name="Fan D."/>
            <person name="Liu Y."/>
            <person name="Guan J."/>
            <person name="Zhang Y."/>
            <person name="Yu S."/>
            <person name="Liu X."/>
            <person name="Zhang Y."/>
            <person name="Hong G."/>
            <person name="Han B."/>
            <person name="Choisne N."/>
            <person name="Demange N."/>
            <person name="Orjeda G."/>
            <person name="Samain S."/>
            <person name="Cattolico L."/>
            <person name="Pelletier E."/>
            <person name="Couloux A."/>
            <person name="Segurens B."/>
            <person name="Wincker P."/>
            <person name="D'Hont A."/>
            <person name="Scarpelli C."/>
            <person name="Weissenbach J."/>
            <person name="Salanoubat M."/>
            <person name="Quetier F."/>
            <person name="Yu Y."/>
            <person name="Kim H.R."/>
            <person name="Rambo T."/>
            <person name="Currie J."/>
            <person name="Collura K."/>
            <person name="Luo M."/>
            <person name="Yang T."/>
            <person name="Ammiraju J.S.S."/>
            <person name="Engler F."/>
            <person name="Soderlund C."/>
            <person name="Wing R.A."/>
            <person name="Palmer L.E."/>
            <person name="de la Bastide M."/>
            <person name="Spiegel L."/>
            <person name="Nascimento L."/>
            <person name="Zutavern T."/>
            <person name="O'Shaughnessy A."/>
            <person name="Dike S."/>
            <person name="Dedhia N."/>
            <person name="Preston R."/>
            <person name="Balija V."/>
            <person name="McCombie W.R."/>
            <person name="Chow T."/>
            <person name="Chen H."/>
            <person name="Chung M."/>
            <person name="Chen C."/>
            <person name="Shaw J."/>
            <person name="Wu H."/>
            <person name="Hsiao K."/>
            <person name="Chao Y."/>
            <person name="Chu M."/>
            <person name="Cheng C."/>
            <person name="Hour A."/>
            <person name="Lee P."/>
            <person name="Lin S."/>
            <person name="Lin Y."/>
            <person name="Liou J."/>
            <person name="Liu S."/>
            <person name="Hsing Y."/>
            <person name="Raghuvanshi S."/>
            <person name="Mohanty A."/>
            <person name="Bharti A.K."/>
            <person name="Gaur A."/>
            <person name="Gupta V."/>
            <person name="Kumar D."/>
            <person name="Ravi V."/>
            <person name="Vij S."/>
            <person name="Kapur A."/>
            <person name="Khurana P."/>
            <person name="Khurana P."/>
            <person name="Khurana J.P."/>
            <person name="Tyagi A.K."/>
            <person name="Gaikwad K."/>
            <person name="Singh A."/>
            <person name="Dalal V."/>
            <person name="Srivastava S."/>
            <person name="Dixit A."/>
            <person name="Pal A.K."/>
            <person name="Ghazi I.A."/>
            <person name="Yadav M."/>
            <person name="Pandit A."/>
            <person name="Bhargava A."/>
            <person name="Sureshbabu K."/>
            <person name="Batra K."/>
            <person name="Sharma T.R."/>
            <person name="Mohapatra T."/>
            <person name="Singh N.K."/>
            <person name="Messing J."/>
            <person name="Nelson A.B."/>
            <person name="Fuks G."/>
            <person name="Kavchok S."/>
            <person name="Keizer G."/>
            <person name="Linton E."/>
            <person name="Llaca V."/>
            <person name="Song R."/>
            <person name="Tanyolac B."/>
            <person name="Young S."/>
            <person name="Ho-Il K."/>
            <person name="Hahn J.H."/>
            <person name="Sangsakoo G."/>
            <person name="Vanavichit A."/>
            <person name="de Mattos Luiz.A.T."/>
            <person name="Zimmer P.D."/>
            <person name="Malone G."/>
            <person name="Dellagostin O."/>
            <person name="de Oliveira A.C."/>
            <person name="Bevan M."/>
            <person name="Bancroft I."/>
            <person name="Minx P."/>
            <person name="Cordum H."/>
            <person name="Wilson R."/>
            <person name="Cheng Z."/>
            <person name="Jin W."/>
            <person name="Jiang J."/>
            <person name="Leong S.A."/>
            <person name="Iwama H."/>
            <person name="Gojobori T."/>
            <person name="Itoh T."/>
            <person name="Niimura Y."/>
            <person name="Fujii Y."/>
            <person name="Habara T."/>
            <person name="Sakai H."/>
            <person name="Sato Y."/>
            <person name="Wilson G."/>
            <person name="Kumar K."/>
            <person name="McCouch S."/>
            <person name="Juretic N."/>
            <person name="Hoen D."/>
            <person name="Wright S."/>
            <person name="Bruskiewich R."/>
            <person name="Bureau T."/>
            <person name="Miyao A."/>
            <person name="Hirochika H."/>
            <person name="Nishikawa T."/>
            <person name="Kadowaki K."/>
            <person name="Sugiura M."/>
            <person name="Burr B."/>
            <person name="Sasaki T."/>
        </authorList>
    </citation>
    <scope>NUCLEOTIDE SEQUENCE [LARGE SCALE GENOMIC DNA]</scope>
    <source>
        <strain evidence="2">cv. Nipponbare</strain>
    </source>
</reference>